<gene>
    <name evidence="10" type="ORF">CANVERA_P0649</name>
</gene>
<evidence type="ECO:0000256" key="6">
    <source>
        <dbReference type="ARBA" id="ARBA00022824"/>
    </source>
</evidence>
<evidence type="ECO:0000256" key="7">
    <source>
        <dbReference type="ARBA" id="ARBA00022927"/>
    </source>
</evidence>
<evidence type="ECO:0000256" key="5">
    <source>
        <dbReference type="ARBA" id="ARBA00022729"/>
    </source>
</evidence>
<accession>A0A9W4TRN7</accession>
<dbReference type="InterPro" id="IPR016024">
    <property type="entry name" value="ARM-type_fold"/>
</dbReference>
<evidence type="ECO:0000256" key="4">
    <source>
        <dbReference type="ARBA" id="ARBA00022448"/>
    </source>
</evidence>
<dbReference type="SUPFAM" id="SSF48371">
    <property type="entry name" value="ARM repeat"/>
    <property type="match status" value="1"/>
</dbReference>
<dbReference type="OrthoDB" id="448649at2759"/>
<evidence type="ECO:0000256" key="9">
    <source>
        <dbReference type="SAM" id="SignalP"/>
    </source>
</evidence>
<keyword evidence="8" id="KW-0811">Translocation</keyword>
<keyword evidence="11" id="KW-1185">Reference proteome</keyword>
<dbReference type="EMBL" id="CANTUO010000001">
    <property type="protein sequence ID" value="CAI5756131.1"/>
    <property type="molecule type" value="Genomic_DNA"/>
</dbReference>
<dbReference type="AlphaFoldDB" id="A0A9W4TRN7"/>
<dbReference type="InterPro" id="IPR011989">
    <property type="entry name" value="ARM-like"/>
</dbReference>
<evidence type="ECO:0000256" key="2">
    <source>
        <dbReference type="ARBA" id="ARBA00011799"/>
    </source>
</evidence>
<feature type="signal peptide" evidence="9">
    <location>
        <begin position="1"/>
        <end position="16"/>
    </location>
</feature>
<evidence type="ECO:0000256" key="3">
    <source>
        <dbReference type="ARBA" id="ARBA00015352"/>
    </source>
</evidence>
<name>A0A9W4TRN7_9ASCO</name>
<evidence type="ECO:0000313" key="10">
    <source>
        <dbReference type="EMBL" id="CAI5756131.1"/>
    </source>
</evidence>
<organism evidence="10 11">
    <name type="scientific">Candida verbasci</name>
    <dbReference type="NCBI Taxonomy" id="1227364"/>
    <lineage>
        <taxon>Eukaryota</taxon>
        <taxon>Fungi</taxon>
        <taxon>Dikarya</taxon>
        <taxon>Ascomycota</taxon>
        <taxon>Saccharomycotina</taxon>
        <taxon>Pichiomycetes</taxon>
        <taxon>Debaryomycetaceae</taxon>
        <taxon>Candida/Lodderomyces clade</taxon>
        <taxon>Candida</taxon>
    </lineage>
</organism>
<keyword evidence="6" id="KW-0256">Endoplasmic reticulum</keyword>
<sequence>MRFGFTILLQIVLSLSLSNCSILNSRNTLICNPNNTTDCYPKLFKPTKDWQIIKPNQEIPPGLHVRLNIATLEKEAKIMDKEESENSIDDLVIKEDKVIDHNDLNERVSKSKRSKVDQNELTNFHNAAEEVEFNDGDTERLQLSLNTLEELSHDFEFGNKITSNTTLLIKMIQLSKESPNFKDQIYRIIASSLRNNPNSVRNLIQNLDQEFIDTLFQELPNSNSIIQKRILGIFQALIQLQDFKNTYFNPNGKGINELIKIYPSLPNDSKIRVENIFQDLGLINNIEKREDENPDHSISNYLQNRIISTDDLKYYETLVNLHKTNKNLKPIDEFLQWLTKRLETSKNDKKRSDNDDNYNYLLTTRHEIFGNPMGMRKALADEL</sequence>
<keyword evidence="4" id="KW-0813">Transport</keyword>
<dbReference type="GO" id="GO:0000774">
    <property type="term" value="F:adenyl-nucleotide exchange factor activity"/>
    <property type="evidence" value="ECO:0007669"/>
    <property type="project" value="InterPro"/>
</dbReference>
<feature type="chain" id="PRO_5040744912" description="Nucleotide exchange factor SIL1" evidence="9">
    <location>
        <begin position="17"/>
        <end position="383"/>
    </location>
</feature>
<comment type="subunit">
    <text evidence="2">Interacts with KAR2.</text>
</comment>
<evidence type="ECO:0000313" key="11">
    <source>
        <dbReference type="Proteomes" id="UP001152885"/>
    </source>
</evidence>
<keyword evidence="5 9" id="KW-0732">Signal</keyword>
<dbReference type="Proteomes" id="UP001152885">
    <property type="component" value="Unassembled WGS sequence"/>
</dbReference>
<evidence type="ECO:0000256" key="8">
    <source>
        <dbReference type="ARBA" id="ARBA00023010"/>
    </source>
</evidence>
<dbReference type="GO" id="GO:0005783">
    <property type="term" value="C:endoplasmic reticulum"/>
    <property type="evidence" value="ECO:0007669"/>
    <property type="project" value="InterPro"/>
</dbReference>
<comment type="similarity">
    <text evidence="1">Belongs to the SIL1 family.</text>
</comment>
<dbReference type="GO" id="GO:0015031">
    <property type="term" value="P:protein transport"/>
    <property type="evidence" value="ECO:0007669"/>
    <property type="project" value="UniProtKB-KW"/>
</dbReference>
<evidence type="ECO:0000256" key="1">
    <source>
        <dbReference type="ARBA" id="ARBA00010588"/>
    </source>
</evidence>
<keyword evidence="7" id="KW-0653">Protein transport</keyword>
<dbReference type="Pfam" id="PF16782">
    <property type="entry name" value="SIL1"/>
    <property type="match status" value="1"/>
</dbReference>
<reference evidence="10" key="1">
    <citation type="submission" date="2022-12" db="EMBL/GenBank/DDBJ databases">
        <authorList>
            <person name="Brejova B."/>
        </authorList>
    </citation>
    <scope>NUCLEOTIDE SEQUENCE</scope>
</reference>
<dbReference type="Gene3D" id="1.25.10.10">
    <property type="entry name" value="Leucine-rich Repeat Variant"/>
    <property type="match status" value="1"/>
</dbReference>
<protein>
    <recommendedName>
        <fullName evidence="3">Nucleotide exchange factor SIL1</fullName>
    </recommendedName>
</protein>
<dbReference type="InterPro" id="IPR031884">
    <property type="entry name" value="Sil1_fungi"/>
</dbReference>
<comment type="caution">
    <text evidence="10">The sequence shown here is derived from an EMBL/GenBank/DDBJ whole genome shotgun (WGS) entry which is preliminary data.</text>
</comment>
<proteinExistence type="inferred from homology"/>